<dbReference type="InterPro" id="IPR053135">
    <property type="entry name" value="AKR2_Oxidoreductase"/>
</dbReference>
<keyword evidence="2" id="KW-0560">Oxidoreductase</keyword>
<evidence type="ECO:0000259" key="1">
    <source>
        <dbReference type="PROSITE" id="PS51379"/>
    </source>
</evidence>
<dbReference type="GO" id="GO:0016491">
    <property type="term" value="F:oxidoreductase activity"/>
    <property type="evidence" value="ECO:0007669"/>
    <property type="project" value="UniProtKB-KW"/>
</dbReference>
<dbReference type="EC" id="1.1.1.-" evidence="2"/>
<feature type="domain" description="4Fe-4S ferredoxin-type" evidence="1">
    <location>
        <begin position="344"/>
        <end position="378"/>
    </location>
</feature>
<dbReference type="PROSITE" id="PS00198">
    <property type="entry name" value="4FE4S_FER_1"/>
    <property type="match status" value="1"/>
</dbReference>
<dbReference type="CDD" id="cd19096">
    <property type="entry name" value="AKR_Fe-S_oxidoreductase"/>
    <property type="match status" value="1"/>
</dbReference>
<sequence length="385" mass="43793">MLYRKLGQTGVDVSILGFGCMRLPLVKSEQKITVSNAEIDEPEATRILRWAIDNGVNYIDTAYPYHSGNSELFLGRALQDGYRQKVYLATKMPGRQIKSRGDMDRILNEQLKKLQTDFIDFYLVQAVSENSWPGLVQNNLFEFLDTALADGRIRYAGFSFHSELPLFKEVVNAYDWSFCQIQYNYLDGNFQAGKAGLEYAVERGLGVVIMEPLRGGKLASDVPPGVEQIWRRAKIKRSPAEWALRFLWDHPGISVVLSGMSRMEQVVENVRIAGQALPNTLTPEEKALIEEAKEFYLSRAKVNCTQCRYCMPCPIGVNIPGCLTLLDNMYIFGEIKTNRMFYKMYMSSDEQKASNCIECGTCEKKCPQNIPIRSMLKEVVKVFEE</sequence>
<accession>A0A485M2M3</accession>
<dbReference type="PROSITE" id="PS51379">
    <property type="entry name" value="4FE4S_FER_2"/>
    <property type="match status" value="1"/>
</dbReference>
<dbReference type="SUPFAM" id="SSF51430">
    <property type="entry name" value="NAD(P)-linked oxidoreductase"/>
    <property type="match status" value="1"/>
</dbReference>
<dbReference type="EMBL" id="CAADRN010000239">
    <property type="protein sequence ID" value="VFU15755.1"/>
    <property type="molecule type" value="Genomic_DNA"/>
</dbReference>
<dbReference type="InterPro" id="IPR036812">
    <property type="entry name" value="NAD(P)_OxRdtase_dom_sf"/>
</dbReference>
<protein>
    <submittedName>
        <fullName evidence="2">General stress protein 69</fullName>
        <ecNumber evidence="2">1.1.1.-</ecNumber>
    </submittedName>
</protein>
<dbReference type="Gene3D" id="3.20.20.100">
    <property type="entry name" value="NADP-dependent oxidoreductase domain"/>
    <property type="match status" value="1"/>
</dbReference>
<dbReference type="PANTHER" id="PTHR43312">
    <property type="entry name" value="D-THREO-ALDOSE 1-DEHYDROGENASE"/>
    <property type="match status" value="1"/>
</dbReference>
<gene>
    <name evidence="2" type="primary">yhdN</name>
    <name evidence="2" type="ORF">SCFA_3130004</name>
</gene>
<dbReference type="Pfam" id="PF00248">
    <property type="entry name" value="Aldo_ket_red"/>
    <property type="match status" value="1"/>
</dbReference>
<proteinExistence type="predicted"/>
<dbReference type="InterPro" id="IPR017896">
    <property type="entry name" value="4Fe4S_Fe-S-bd"/>
</dbReference>
<name>A0A485M2M3_9ZZZZ</name>
<dbReference type="SUPFAM" id="SSF46548">
    <property type="entry name" value="alpha-helical ferredoxin"/>
    <property type="match status" value="1"/>
</dbReference>
<dbReference type="PANTHER" id="PTHR43312:SF2">
    <property type="entry name" value="OXIDOREDUCTASE"/>
    <property type="match status" value="1"/>
</dbReference>
<organism evidence="2">
    <name type="scientific">anaerobic digester metagenome</name>
    <dbReference type="NCBI Taxonomy" id="1263854"/>
    <lineage>
        <taxon>unclassified sequences</taxon>
        <taxon>metagenomes</taxon>
        <taxon>ecological metagenomes</taxon>
    </lineage>
</organism>
<reference evidence="2" key="1">
    <citation type="submission" date="2019-03" db="EMBL/GenBank/DDBJ databases">
        <authorList>
            <person name="Hao L."/>
        </authorList>
    </citation>
    <scope>NUCLEOTIDE SEQUENCE</scope>
</reference>
<dbReference type="InterPro" id="IPR023210">
    <property type="entry name" value="NADP_OxRdtase_dom"/>
</dbReference>
<dbReference type="InterPro" id="IPR017900">
    <property type="entry name" value="4Fe4S_Fe_S_CS"/>
</dbReference>
<dbReference type="AlphaFoldDB" id="A0A485M2M3"/>
<dbReference type="Pfam" id="PF13187">
    <property type="entry name" value="Fer4_9"/>
    <property type="match status" value="1"/>
</dbReference>
<evidence type="ECO:0000313" key="2">
    <source>
        <dbReference type="EMBL" id="VFU15755.1"/>
    </source>
</evidence>